<dbReference type="PROSITE" id="PS01081">
    <property type="entry name" value="HTH_TETR_1"/>
    <property type="match status" value="1"/>
</dbReference>
<feature type="domain" description="HTH tetR-type" evidence="5">
    <location>
        <begin position="15"/>
        <end position="75"/>
    </location>
</feature>
<proteinExistence type="predicted"/>
<evidence type="ECO:0000313" key="7">
    <source>
        <dbReference type="Proteomes" id="UP000475214"/>
    </source>
</evidence>
<dbReference type="InterPro" id="IPR001647">
    <property type="entry name" value="HTH_TetR"/>
</dbReference>
<dbReference type="Gene3D" id="1.10.357.10">
    <property type="entry name" value="Tetracycline Repressor, domain 2"/>
    <property type="match status" value="1"/>
</dbReference>
<dbReference type="PROSITE" id="PS50977">
    <property type="entry name" value="HTH_TETR_2"/>
    <property type="match status" value="1"/>
</dbReference>
<dbReference type="GO" id="GO:0003700">
    <property type="term" value="F:DNA-binding transcription factor activity"/>
    <property type="evidence" value="ECO:0007669"/>
    <property type="project" value="TreeGrafter"/>
</dbReference>
<dbReference type="PANTHER" id="PTHR30055:SF148">
    <property type="entry name" value="TETR-FAMILY TRANSCRIPTIONAL REGULATOR"/>
    <property type="match status" value="1"/>
</dbReference>
<dbReference type="SUPFAM" id="SSF46689">
    <property type="entry name" value="Homeodomain-like"/>
    <property type="match status" value="1"/>
</dbReference>
<evidence type="ECO:0000313" key="6">
    <source>
        <dbReference type="EMBL" id="NEE04256.1"/>
    </source>
</evidence>
<sequence length="197" mass="22028">MTEQIVKKTGRPRSEDADKAIIEATLELVAEVGVGGISIEGIAARAGVGKTTIYRRWPDKESVICDAVAILKGPVPDLPGTSLRDDLLVMADSTVRGRESTRDRRIYACFVGEMYRHPALKDRYHSTVIKPRRELIRRVLAAAVERGELRADLDMDVMIEVMTAPLLHWLLHHPEESPARKLIEQFVDGVLDGLRPR</sequence>
<evidence type="ECO:0000256" key="3">
    <source>
        <dbReference type="ARBA" id="ARBA00023163"/>
    </source>
</evidence>
<reference evidence="6 7" key="1">
    <citation type="submission" date="2020-02" db="EMBL/GenBank/DDBJ databases">
        <authorList>
            <person name="Li X.-J."/>
            <person name="Han X.-M."/>
        </authorList>
    </citation>
    <scope>NUCLEOTIDE SEQUENCE [LARGE SCALE GENOMIC DNA]</scope>
    <source>
        <strain evidence="6 7">CCTCC AB 2017055</strain>
    </source>
</reference>
<gene>
    <name evidence="6" type="ORF">G1H10_29210</name>
</gene>
<dbReference type="Pfam" id="PF16859">
    <property type="entry name" value="TetR_C_11"/>
    <property type="match status" value="1"/>
</dbReference>
<keyword evidence="3" id="KW-0804">Transcription</keyword>
<comment type="caution">
    <text evidence="6">The sequence shown here is derived from an EMBL/GenBank/DDBJ whole genome shotgun (WGS) entry which is preliminary data.</text>
</comment>
<feature type="DNA-binding region" description="H-T-H motif" evidence="4">
    <location>
        <begin position="38"/>
        <end position="57"/>
    </location>
</feature>
<dbReference type="RefSeq" id="WP_163744626.1">
    <property type="nucleotide sequence ID" value="NZ_JAAGOA010000031.1"/>
</dbReference>
<evidence type="ECO:0000256" key="1">
    <source>
        <dbReference type="ARBA" id="ARBA00023015"/>
    </source>
</evidence>
<dbReference type="GO" id="GO:0000976">
    <property type="term" value="F:transcription cis-regulatory region binding"/>
    <property type="evidence" value="ECO:0007669"/>
    <property type="project" value="TreeGrafter"/>
</dbReference>
<keyword evidence="7" id="KW-1185">Reference proteome</keyword>
<accession>A0A6L9SG51</accession>
<dbReference type="Gene3D" id="1.10.10.60">
    <property type="entry name" value="Homeodomain-like"/>
    <property type="match status" value="1"/>
</dbReference>
<dbReference type="InterPro" id="IPR009057">
    <property type="entry name" value="Homeodomain-like_sf"/>
</dbReference>
<dbReference type="InterPro" id="IPR023772">
    <property type="entry name" value="DNA-bd_HTH_TetR-type_CS"/>
</dbReference>
<dbReference type="InterPro" id="IPR011075">
    <property type="entry name" value="TetR_C"/>
</dbReference>
<name>A0A6L9SG51_9ACTN</name>
<dbReference type="EMBL" id="JAAGOA010000031">
    <property type="protein sequence ID" value="NEE04256.1"/>
    <property type="molecule type" value="Genomic_DNA"/>
</dbReference>
<dbReference type="AlphaFoldDB" id="A0A6L9SG51"/>
<keyword evidence="1" id="KW-0805">Transcription regulation</keyword>
<dbReference type="SUPFAM" id="SSF48498">
    <property type="entry name" value="Tetracyclin repressor-like, C-terminal domain"/>
    <property type="match status" value="1"/>
</dbReference>
<keyword evidence="2 4" id="KW-0238">DNA-binding</keyword>
<organism evidence="6 7">
    <name type="scientific">Phytoactinopolyspora halotolerans</name>
    <dbReference type="NCBI Taxonomy" id="1981512"/>
    <lineage>
        <taxon>Bacteria</taxon>
        <taxon>Bacillati</taxon>
        <taxon>Actinomycetota</taxon>
        <taxon>Actinomycetes</taxon>
        <taxon>Jiangellales</taxon>
        <taxon>Jiangellaceae</taxon>
        <taxon>Phytoactinopolyspora</taxon>
    </lineage>
</organism>
<protein>
    <submittedName>
        <fullName evidence="6">TetR/AcrR family transcriptional regulator</fullName>
    </submittedName>
</protein>
<evidence type="ECO:0000256" key="4">
    <source>
        <dbReference type="PROSITE-ProRule" id="PRU00335"/>
    </source>
</evidence>
<dbReference type="PRINTS" id="PR00455">
    <property type="entry name" value="HTHTETR"/>
</dbReference>
<evidence type="ECO:0000259" key="5">
    <source>
        <dbReference type="PROSITE" id="PS50977"/>
    </source>
</evidence>
<evidence type="ECO:0000256" key="2">
    <source>
        <dbReference type="ARBA" id="ARBA00023125"/>
    </source>
</evidence>
<dbReference type="Proteomes" id="UP000475214">
    <property type="component" value="Unassembled WGS sequence"/>
</dbReference>
<dbReference type="InterPro" id="IPR036271">
    <property type="entry name" value="Tet_transcr_reg_TetR-rel_C_sf"/>
</dbReference>
<dbReference type="Pfam" id="PF00440">
    <property type="entry name" value="TetR_N"/>
    <property type="match status" value="1"/>
</dbReference>
<dbReference type="InterPro" id="IPR050109">
    <property type="entry name" value="HTH-type_TetR-like_transc_reg"/>
</dbReference>
<dbReference type="PANTHER" id="PTHR30055">
    <property type="entry name" value="HTH-TYPE TRANSCRIPTIONAL REGULATOR RUTR"/>
    <property type="match status" value="1"/>
</dbReference>